<dbReference type="FunFam" id="2.40.50.100:FF:000042">
    <property type="entry name" value="50S ribosomal protein L27"/>
    <property type="match status" value="1"/>
</dbReference>
<protein>
    <recommendedName>
        <fullName evidence="7">Large ribosomal subunit protein bL27m</fullName>
    </recommendedName>
    <alternativeName>
        <fullName evidence="8">54S ribosomal protein L2, mitochondrial</fullName>
    </alternativeName>
</protein>
<reference evidence="11 12" key="1">
    <citation type="journal article" date="2011" name="Proc. Natl. Acad. Sci. U.S.A.">
        <title>Evolutionary erosion of yeast sex chromosomes by mating-type switching accidents.</title>
        <authorList>
            <person name="Gordon J.L."/>
            <person name="Armisen D."/>
            <person name="Proux-Wera E."/>
            <person name="Oheigeartaigh S.S."/>
            <person name="Byrne K.P."/>
            <person name="Wolfe K.H."/>
        </authorList>
    </citation>
    <scope>NUCLEOTIDE SEQUENCE [LARGE SCALE GENOMIC DNA]</scope>
    <source>
        <strain evidence="12">ATCC 22294 / BCRC 22015 / CBS 2517 / CECT 1963 / NBRC 1671 / NRRL Y-8276</strain>
    </source>
</reference>
<sequence length="351" mass="40633">MFGLSLLFSRRSPCSIIVQIRTSTKRASGSRTSMKDSAGRRLGPKKYEGQSVKPGEIIMRQRGTKFYPGEHVGIGKDHTIYALEPGIVRYYLDPFHPKRKFIGVALGRGKLLPTPHFAPRSRRFGHVLLDNKKAAIKEEEALPRKLYMVKDSICQEQKLREEKRKERAQKYSKFITEELELNVPRLDSGLDYLLRLRSCLRNGFNLEDAQCYSEKFVKKQIELKASREQWDAKVKDDLLEKVNNTVEILNKSISFDNKFRIIRFISAEEKSTLKVRLIENLKELVSQNKLPKIVDLFNDASHFLSLSEEVRLRRMFLKPLQTGTLKIEGFSPSSRGSRARYNYDTNKIEAF</sequence>
<evidence type="ECO:0000256" key="3">
    <source>
        <dbReference type="ARBA" id="ARBA00022946"/>
    </source>
</evidence>
<evidence type="ECO:0000256" key="9">
    <source>
        <dbReference type="SAM" id="MobiDB-lite"/>
    </source>
</evidence>
<dbReference type="InterPro" id="IPR001684">
    <property type="entry name" value="Ribosomal_bL27"/>
</dbReference>
<dbReference type="OrthoDB" id="1867012at2759"/>
<dbReference type="GO" id="GO:0003735">
    <property type="term" value="F:structural constituent of ribosome"/>
    <property type="evidence" value="ECO:0007669"/>
    <property type="project" value="EnsemblFungi"/>
</dbReference>
<dbReference type="GO" id="GO:0006412">
    <property type="term" value="P:translation"/>
    <property type="evidence" value="ECO:0007669"/>
    <property type="project" value="InterPro"/>
</dbReference>
<dbReference type="Gene3D" id="2.40.50.100">
    <property type="match status" value="1"/>
</dbReference>
<evidence type="ECO:0000313" key="12">
    <source>
        <dbReference type="Proteomes" id="UP000005220"/>
    </source>
</evidence>
<gene>
    <name evidence="11" type="primary">KAFR0H03090</name>
    <name evidence="11" type="ORF">KAFR_0H03090</name>
</gene>
<evidence type="ECO:0000313" key="11">
    <source>
        <dbReference type="EMBL" id="CCF59719.1"/>
    </source>
</evidence>
<dbReference type="Pfam" id="PF18471">
    <property type="entry name" value="Ribosomal_L27_C"/>
    <property type="match status" value="1"/>
</dbReference>
<dbReference type="Pfam" id="PF01016">
    <property type="entry name" value="Ribosomal_L27"/>
    <property type="match status" value="1"/>
</dbReference>
<evidence type="ECO:0000256" key="7">
    <source>
        <dbReference type="ARBA" id="ARBA00035267"/>
    </source>
</evidence>
<evidence type="ECO:0000256" key="8">
    <source>
        <dbReference type="ARBA" id="ARBA00035465"/>
    </source>
</evidence>
<comment type="subcellular location">
    <subcellularLocation>
        <location evidence="1">Mitochondrion</location>
    </subcellularLocation>
</comment>
<dbReference type="PRINTS" id="PR00063">
    <property type="entry name" value="RIBOSOMALL27"/>
</dbReference>
<dbReference type="InParanoid" id="H2AZG3"/>
<dbReference type="GO" id="GO:0005762">
    <property type="term" value="C:mitochondrial large ribosomal subunit"/>
    <property type="evidence" value="ECO:0007669"/>
    <property type="project" value="EnsemblFungi"/>
</dbReference>
<dbReference type="EMBL" id="HE650828">
    <property type="protein sequence ID" value="CCF59719.1"/>
    <property type="molecule type" value="Genomic_DNA"/>
</dbReference>
<evidence type="ECO:0000256" key="2">
    <source>
        <dbReference type="ARBA" id="ARBA00010797"/>
    </source>
</evidence>
<keyword evidence="4" id="KW-0689">Ribosomal protein</keyword>
<dbReference type="NCBIfam" id="TIGR00062">
    <property type="entry name" value="L27"/>
    <property type="match status" value="1"/>
</dbReference>
<dbReference type="PANTHER" id="PTHR15893">
    <property type="entry name" value="RIBOSOMAL PROTEIN L27"/>
    <property type="match status" value="1"/>
</dbReference>
<dbReference type="PANTHER" id="PTHR15893:SF0">
    <property type="entry name" value="LARGE RIBOSOMAL SUBUNIT PROTEIN BL27M"/>
    <property type="match status" value="1"/>
</dbReference>
<evidence type="ECO:0000256" key="6">
    <source>
        <dbReference type="ARBA" id="ARBA00023274"/>
    </source>
</evidence>
<evidence type="ECO:0000256" key="5">
    <source>
        <dbReference type="ARBA" id="ARBA00023128"/>
    </source>
</evidence>
<dbReference type="STRING" id="1071382.H2AZG3"/>
<dbReference type="InterPro" id="IPR018261">
    <property type="entry name" value="Ribosomal_bL27_CS"/>
</dbReference>
<keyword evidence="5" id="KW-0496">Mitochondrion</keyword>
<dbReference type="GO" id="GO:0033617">
    <property type="term" value="P:mitochondrial respiratory chain complex IV assembly"/>
    <property type="evidence" value="ECO:0007669"/>
    <property type="project" value="EnsemblFungi"/>
</dbReference>
<dbReference type="HOGENOM" id="CLU_063752_0_0_1"/>
<name>H2AZG3_KAZAF</name>
<dbReference type="GeneID" id="13887715"/>
<dbReference type="RefSeq" id="XP_003958854.1">
    <property type="nucleotide sequence ID" value="XM_003958805.1"/>
</dbReference>
<organism evidence="11 12">
    <name type="scientific">Kazachstania africana (strain ATCC 22294 / BCRC 22015 / CBS 2517 / CECT 1963 / NBRC 1671 / NRRL Y-8276)</name>
    <name type="common">Yeast</name>
    <name type="synonym">Kluyveromyces africanus</name>
    <dbReference type="NCBI Taxonomy" id="1071382"/>
    <lineage>
        <taxon>Eukaryota</taxon>
        <taxon>Fungi</taxon>
        <taxon>Dikarya</taxon>
        <taxon>Ascomycota</taxon>
        <taxon>Saccharomycotina</taxon>
        <taxon>Saccharomycetes</taxon>
        <taxon>Saccharomycetales</taxon>
        <taxon>Saccharomycetaceae</taxon>
        <taxon>Kazachstania</taxon>
    </lineage>
</organism>
<keyword evidence="3" id="KW-0809">Transit peptide</keyword>
<dbReference type="InterPro" id="IPR041244">
    <property type="entry name" value="Ribosomal_bL27m_C"/>
</dbReference>
<accession>H2AZG3</accession>
<proteinExistence type="inferred from homology"/>
<dbReference type="FunCoup" id="H2AZG3">
    <property type="interactions" value="337"/>
</dbReference>
<evidence type="ECO:0000256" key="4">
    <source>
        <dbReference type="ARBA" id="ARBA00022980"/>
    </source>
</evidence>
<evidence type="ECO:0000256" key="1">
    <source>
        <dbReference type="ARBA" id="ARBA00004173"/>
    </source>
</evidence>
<feature type="region of interest" description="Disordered" evidence="9">
    <location>
        <begin position="25"/>
        <end position="46"/>
    </location>
</feature>
<dbReference type="eggNOG" id="KOG4600">
    <property type="taxonomic scope" value="Eukaryota"/>
</dbReference>
<dbReference type="PROSITE" id="PS00831">
    <property type="entry name" value="RIBOSOMAL_L27"/>
    <property type="match status" value="1"/>
</dbReference>
<dbReference type="AlphaFoldDB" id="H2AZG3"/>
<keyword evidence="6" id="KW-0687">Ribonucleoprotein</keyword>
<dbReference type="KEGG" id="kaf:KAFR_0H03090"/>
<dbReference type="SUPFAM" id="SSF110324">
    <property type="entry name" value="Ribosomal L27 protein-like"/>
    <property type="match status" value="1"/>
</dbReference>
<evidence type="ECO:0000259" key="10">
    <source>
        <dbReference type="Pfam" id="PF18471"/>
    </source>
</evidence>
<feature type="domain" description="Large ribosomal subunit protein bL27m C-terminal" evidence="10">
    <location>
        <begin position="130"/>
        <end position="349"/>
    </location>
</feature>
<keyword evidence="12" id="KW-1185">Reference proteome</keyword>
<comment type="similarity">
    <text evidence="2">Belongs to the bacterial ribosomal protein bL27 family.</text>
</comment>
<dbReference type="Proteomes" id="UP000005220">
    <property type="component" value="Chromosome 8"/>
</dbReference>